<dbReference type="InterPro" id="IPR036388">
    <property type="entry name" value="WH-like_DNA-bd_sf"/>
</dbReference>
<evidence type="ECO:0000259" key="6">
    <source>
        <dbReference type="Pfam" id="PF04542"/>
    </source>
</evidence>
<evidence type="ECO:0000256" key="5">
    <source>
        <dbReference type="SAM" id="Coils"/>
    </source>
</evidence>
<dbReference type="RefSeq" id="WP_311953749.1">
    <property type="nucleotide sequence ID" value="NZ_JAVLVU010000001.1"/>
</dbReference>
<evidence type="ECO:0000256" key="3">
    <source>
        <dbReference type="ARBA" id="ARBA00023082"/>
    </source>
</evidence>
<evidence type="ECO:0000256" key="1">
    <source>
        <dbReference type="ARBA" id="ARBA00010641"/>
    </source>
</evidence>
<feature type="coiled-coil region" evidence="5">
    <location>
        <begin position="103"/>
        <end position="139"/>
    </location>
</feature>
<protein>
    <submittedName>
        <fullName evidence="8">RNA polymerase sigma-70 factor (Family 1)</fullName>
    </submittedName>
</protein>
<proteinExistence type="inferred from homology"/>
<feature type="domain" description="RNA polymerase sigma-70 region 2" evidence="6">
    <location>
        <begin position="27"/>
        <end position="94"/>
    </location>
</feature>
<dbReference type="InterPro" id="IPR014327">
    <property type="entry name" value="RNA_pol_sigma70_bacteroid"/>
</dbReference>
<dbReference type="PANTHER" id="PTHR43133">
    <property type="entry name" value="RNA POLYMERASE ECF-TYPE SIGMA FACTO"/>
    <property type="match status" value="1"/>
</dbReference>
<dbReference type="Pfam" id="PF04542">
    <property type="entry name" value="Sigma70_r2"/>
    <property type="match status" value="1"/>
</dbReference>
<dbReference type="Proteomes" id="UP001258315">
    <property type="component" value="Unassembled WGS sequence"/>
</dbReference>
<evidence type="ECO:0000313" key="8">
    <source>
        <dbReference type="EMBL" id="MDT3405327.1"/>
    </source>
</evidence>
<accession>A0ABU3GZY8</accession>
<keyword evidence="2" id="KW-0805">Transcription regulation</keyword>
<dbReference type="InterPro" id="IPR014284">
    <property type="entry name" value="RNA_pol_sigma-70_dom"/>
</dbReference>
<dbReference type="Gene3D" id="1.10.1740.10">
    <property type="match status" value="1"/>
</dbReference>
<dbReference type="SUPFAM" id="SSF88946">
    <property type="entry name" value="Sigma2 domain of RNA polymerase sigma factors"/>
    <property type="match status" value="1"/>
</dbReference>
<dbReference type="InterPro" id="IPR013325">
    <property type="entry name" value="RNA_pol_sigma_r2"/>
</dbReference>
<dbReference type="PANTHER" id="PTHR43133:SF46">
    <property type="entry name" value="RNA POLYMERASE SIGMA-70 FACTOR ECF SUBFAMILY"/>
    <property type="match status" value="1"/>
</dbReference>
<dbReference type="SUPFAM" id="SSF88659">
    <property type="entry name" value="Sigma3 and sigma4 domains of RNA polymerase sigma factors"/>
    <property type="match status" value="1"/>
</dbReference>
<reference evidence="9" key="1">
    <citation type="submission" date="2023-07" db="EMBL/GenBank/DDBJ databases">
        <title>Functional and genomic diversity of the sorghum phyllosphere microbiome.</title>
        <authorList>
            <person name="Shade A."/>
        </authorList>
    </citation>
    <scope>NUCLEOTIDE SEQUENCE [LARGE SCALE GENOMIC DNA]</scope>
    <source>
        <strain evidence="9">SORGH_AS_0422</strain>
    </source>
</reference>
<evidence type="ECO:0000256" key="2">
    <source>
        <dbReference type="ARBA" id="ARBA00023015"/>
    </source>
</evidence>
<gene>
    <name evidence="8" type="ORF">QE417_004399</name>
</gene>
<name>A0ABU3GZY8_9SPHI</name>
<comment type="similarity">
    <text evidence="1">Belongs to the sigma-70 factor family. ECF subfamily.</text>
</comment>
<organism evidence="8 9">
    <name type="scientific">Mucilaginibacter terrae</name>
    <dbReference type="NCBI Taxonomy" id="1955052"/>
    <lineage>
        <taxon>Bacteria</taxon>
        <taxon>Pseudomonadati</taxon>
        <taxon>Bacteroidota</taxon>
        <taxon>Sphingobacteriia</taxon>
        <taxon>Sphingobacteriales</taxon>
        <taxon>Sphingobacteriaceae</taxon>
        <taxon>Mucilaginibacter</taxon>
    </lineage>
</organism>
<keyword evidence="3" id="KW-0731">Sigma factor</keyword>
<dbReference type="NCBIfam" id="TIGR02937">
    <property type="entry name" value="sigma70-ECF"/>
    <property type="match status" value="1"/>
</dbReference>
<dbReference type="NCBIfam" id="TIGR02985">
    <property type="entry name" value="Sig70_bacteroi1"/>
    <property type="match status" value="1"/>
</dbReference>
<dbReference type="Pfam" id="PF08281">
    <property type="entry name" value="Sigma70_r4_2"/>
    <property type="match status" value="1"/>
</dbReference>
<keyword evidence="5" id="KW-0175">Coiled coil</keyword>
<sequence length="199" mass="23376">MLSIDPFEERRLLISVSNGDEQAFRKLYDAYFNRLSVYVFKFNKSEEATSEIIQDIFLKLWTTRSTITEIDSLQAYLFSSARNRSIDYLRKLARETNLIKMISVQLNDEKNNIEERLNLADLQLLIGQALEELSEQKKQIFKLSKLDGMSHDEIAEMMNLSKSTVKNHLSETLKHLRKHLSQRPDHDYLLVILLLKLLR</sequence>
<dbReference type="EMBL" id="JAVLVU010000001">
    <property type="protein sequence ID" value="MDT3405327.1"/>
    <property type="molecule type" value="Genomic_DNA"/>
</dbReference>
<evidence type="ECO:0000259" key="7">
    <source>
        <dbReference type="Pfam" id="PF08281"/>
    </source>
</evidence>
<evidence type="ECO:0000256" key="4">
    <source>
        <dbReference type="ARBA" id="ARBA00023163"/>
    </source>
</evidence>
<dbReference type="InterPro" id="IPR013249">
    <property type="entry name" value="RNA_pol_sigma70_r4_t2"/>
</dbReference>
<dbReference type="Gene3D" id="1.10.10.10">
    <property type="entry name" value="Winged helix-like DNA-binding domain superfamily/Winged helix DNA-binding domain"/>
    <property type="match status" value="1"/>
</dbReference>
<comment type="caution">
    <text evidence="8">The sequence shown here is derived from an EMBL/GenBank/DDBJ whole genome shotgun (WGS) entry which is preliminary data.</text>
</comment>
<keyword evidence="4" id="KW-0804">Transcription</keyword>
<dbReference type="InterPro" id="IPR007627">
    <property type="entry name" value="RNA_pol_sigma70_r2"/>
</dbReference>
<feature type="domain" description="RNA polymerase sigma factor 70 region 4 type 2" evidence="7">
    <location>
        <begin position="125"/>
        <end position="176"/>
    </location>
</feature>
<dbReference type="CDD" id="cd06171">
    <property type="entry name" value="Sigma70_r4"/>
    <property type="match status" value="1"/>
</dbReference>
<keyword evidence="9" id="KW-1185">Reference proteome</keyword>
<evidence type="ECO:0000313" key="9">
    <source>
        <dbReference type="Proteomes" id="UP001258315"/>
    </source>
</evidence>
<dbReference type="InterPro" id="IPR039425">
    <property type="entry name" value="RNA_pol_sigma-70-like"/>
</dbReference>
<dbReference type="InterPro" id="IPR013324">
    <property type="entry name" value="RNA_pol_sigma_r3/r4-like"/>
</dbReference>